<evidence type="ECO:0000313" key="2">
    <source>
        <dbReference type="EMBL" id="GAV08519.1"/>
    </source>
</evidence>
<dbReference type="PROSITE" id="PS00282">
    <property type="entry name" value="KAZAL_1"/>
    <property type="match status" value="1"/>
</dbReference>
<sequence>MQFPLRSANFRRNQGAGCPVRWRLSLSERYFMAPLVDLTPPDIFSSPFLAGSPCSRCNEDYTPICGSDNNTYGNHCMFACGRLANPSIVPSCRNECPCQFSNDADSRSPKAKFLNHLI</sequence>
<feature type="domain" description="Kazal-like" evidence="1">
    <location>
        <begin position="48"/>
        <end position="100"/>
    </location>
</feature>
<evidence type="ECO:0000313" key="3">
    <source>
        <dbReference type="Proteomes" id="UP000186922"/>
    </source>
</evidence>
<dbReference type="SUPFAM" id="SSF100895">
    <property type="entry name" value="Kazal-type serine protease inhibitors"/>
    <property type="match status" value="1"/>
</dbReference>
<dbReference type="AlphaFoldDB" id="A0A1D1WAS9"/>
<comment type="caution">
    <text evidence="2">The sequence shown here is derived from an EMBL/GenBank/DDBJ whole genome shotgun (WGS) entry which is preliminary data.</text>
</comment>
<dbReference type="Gene3D" id="3.30.60.30">
    <property type="match status" value="1"/>
</dbReference>
<organism evidence="2 3">
    <name type="scientific">Ramazzottius varieornatus</name>
    <name type="common">Water bear</name>
    <name type="synonym">Tardigrade</name>
    <dbReference type="NCBI Taxonomy" id="947166"/>
    <lineage>
        <taxon>Eukaryota</taxon>
        <taxon>Metazoa</taxon>
        <taxon>Ecdysozoa</taxon>
        <taxon>Tardigrada</taxon>
        <taxon>Eutardigrada</taxon>
        <taxon>Parachela</taxon>
        <taxon>Hypsibioidea</taxon>
        <taxon>Ramazzottiidae</taxon>
        <taxon>Ramazzottius</taxon>
    </lineage>
</organism>
<dbReference type="Proteomes" id="UP000186922">
    <property type="component" value="Unassembled WGS sequence"/>
</dbReference>
<proteinExistence type="predicted"/>
<dbReference type="CDD" id="cd00104">
    <property type="entry name" value="KAZAL_FS"/>
    <property type="match status" value="1"/>
</dbReference>
<gene>
    <name evidence="2" type="primary">RvY_18197</name>
    <name evidence="2" type="synonym">RvY_18197.4</name>
    <name evidence="2" type="ORF">RvY_18197-4</name>
</gene>
<keyword evidence="3" id="KW-1185">Reference proteome</keyword>
<accession>A0A1D1WAS9</accession>
<protein>
    <recommendedName>
        <fullName evidence="1">Kazal-like domain-containing protein</fullName>
    </recommendedName>
</protein>
<dbReference type="InterPro" id="IPR002350">
    <property type="entry name" value="Kazal_dom"/>
</dbReference>
<dbReference type="SMART" id="SM00280">
    <property type="entry name" value="KAZAL"/>
    <property type="match status" value="1"/>
</dbReference>
<dbReference type="InterPro" id="IPR036058">
    <property type="entry name" value="Kazal_dom_sf"/>
</dbReference>
<name>A0A1D1WAS9_RAMVA</name>
<dbReference type="EMBL" id="BDGG01000018">
    <property type="protein sequence ID" value="GAV08519.1"/>
    <property type="molecule type" value="Genomic_DNA"/>
</dbReference>
<dbReference type="PROSITE" id="PS51465">
    <property type="entry name" value="KAZAL_2"/>
    <property type="match status" value="1"/>
</dbReference>
<dbReference type="Pfam" id="PF00050">
    <property type="entry name" value="Kazal_1"/>
    <property type="match status" value="1"/>
</dbReference>
<dbReference type="OrthoDB" id="88467at2759"/>
<evidence type="ECO:0000259" key="1">
    <source>
        <dbReference type="PROSITE" id="PS51465"/>
    </source>
</evidence>
<reference evidence="2 3" key="1">
    <citation type="journal article" date="2016" name="Nat. Commun.">
        <title>Extremotolerant tardigrade genome and improved radiotolerance of human cultured cells by tardigrade-unique protein.</title>
        <authorList>
            <person name="Hashimoto T."/>
            <person name="Horikawa D.D."/>
            <person name="Saito Y."/>
            <person name="Kuwahara H."/>
            <person name="Kozuka-Hata H."/>
            <person name="Shin-I T."/>
            <person name="Minakuchi Y."/>
            <person name="Ohishi K."/>
            <person name="Motoyama A."/>
            <person name="Aizu T."/>
            <person name="Enomoto A."/>
            <person name="Kondo K."/>
            <person name="Tanaka S."/>
            <person name="Hara Y."/>
            <person name="Koshikawa S."/>
            <person name="Sagara H."/>
            <person name="Miura T."/>
            <person name="Yokobori S."/>
            <person name="Miyagawa K."/>
            <person name="Suzuki Y."/>
            <person name="Kubo T."/>
            <person name="Oyama M."/>
            <person name="Kohara Y."/>
            <person name="Fujiyama A."/>
            <person name="Arakawa K."/>
            <person name="Katayama T."/>
            <person name="Toyoda A."/>
            <person name="Kunieda T."/>
        </authorList>
    </citation>
    <scope>NUCLEOTIDE SEQUENCE [LARGE SCALE GENOMIC DNA]</scope>
    <source>
        <strain evidence="2 3">YOKOZUNA-1</strain>
    </source>
</reference>